<dbReference type="KEGG" id="more:E1B28_001573"/>
<comment type="similarity">
    <text evidence="1">Belongs to the class-IV pyridoxal-phosphate-dependent aminotransferase family.</text>
</comment>
<dbReference type="InterPro" id="IPR001544">
    <property type="entry name" value="Aminotrans_IV"/>
</dbReference>
<dbReference type="Pfam" id="PF01063">
    <property type="entry name" value="Aminotran_4"/>
    <property type="match status" value="1"/>
</dbReference>
<dbReference type="GeneID" id="66070649"/>
<sequence>MYQLLSSISYDTSLLSLGWNNDHDTPSPFLQLPYHHDRLLDGAERHGWSVSLAFSELKEKCLQAVKATKAKDGLALKLRITLSSTGELSITTSPIPPLKLDPLSEAYFLPPPQDDANSDSFGVQNSGTISLTLDTLPTPSSIFTSTKTTQRPHYDAARARAGLKSYTDPVDVILFNEQGLITETSIANIAFYRSPYGWLTPAKETGCLEGIMRRKLLEERKIKEDREGTLKKENLKDREEVLVFNGVFGCQRARISLR</sequence>
<dbReference type="PANTHER" id="PTHR42743:SF11">
    <property type="entry name" value="AMINODEOXYCHORISMATE LYASE"/>
    <property type="match status" value="1"/>
</dbReference>
<proteinExistence type="inferred from homology"/>
<keyword evidence="3" id="KW-1185">Reference proteome</keyword>
<comment type="caution">
    <text evidence="2">The sequence shown here is derived from an EMBL/GenBank/DDBJ whole genome shotgun (WGS) entry which is preliminary data.</text>
</comment>
<evidence type="ECO:0008006" key="4">
    <source>
        <dbReference type="Google" id="ProtNLM"/>
    </source>
</evidence>
<dbReference type="GO" id="GO:0003824">
    <property type="term" value="F:catalytic activity"/>
    <property type="evidence" value="ECO:0007669"/>
    <property type="project" value="InterPro"/>
</dbReference>
<protein>
    <recommendedName>
        <fullName evidence="4">Aminotransferase class IV</fullName>
    </recommendedName>
</protein>
<dbReference type="OrthoDB" id="64220at2759"/>
<dbReference type="RefSeq" id="XP_043016230.1">
    <property type="nucleotide sequence ID" value="XM_043147520.1"/>
</dbReference>
<reference evidence="2" key="1">
    <citation type="journal article" date="2021" name="Genome Biol. Evol.">
        <title>The assembled and annotated genome of the fairy-ring fungus Marasmius oreades.</title>
        <authorList>
            <person name="Hiltunen M."/>
            <person name="Ament-Velasquez S.L."/>
            <person name="Johannesson H."/>
        </authorList>
    </citation>
    <scope>NUCLEOTIDE SEQUENCE</scope>
    <source>
        <strain evidence="2">03SP1</strain>
    </source>
</reference>
<dbReference type="GO" id="GO:0046394">
    <property type="term" value="P:carboxylic acid biosynthetic process"/>
    <property type="evidence" value="ECO:0007669"/>
    <property type="project" value="UniProtKB-ARBA"/>
</dbReference>
<dbReference type="PANTHER" id="PTHR42743">
    <property type="entry name" value="AMINO-ACID AMINOTRANSFERASE"/>
    <property type="match status" value="1"/>
</dbReference>
<gene>
    <name evidence="2" type="ORF">E1B28_001573</name>
</gene>
<dbReference type="SUPFAM" id="SSF56752">
    <property type="entry name" value="D-aminoacid aminotransferase-like PLP-dependent enzymes"/>
    <property type="match status" value="1"/>
</dbReference>
<dbReference type="AlphaFoldDB" id="A0A9P7V3P3"/>
<name>A0A9P7V3P3_9AGAR</name>
<dbReference type="EMBL" id="CM032181">
    <property type="protein sequence ID" value="KAG7099760.1"/>
    <property type="molecule type" value="Genomic_DNA"/>
</dbReference>
<evidence type="ECO:0000313" key="2">
    <source>
        <dbReference type="EMBL" id="KAG7099760.1"/>
    </source>
</evidence>
<dbReference type="InterPro" id="IPR043132">
    <property type="entry name" value="BCAT-like_C"/>
</dbReference>
<accession>A0A9P7V3P3</accession>
<dbReference type="InterPro" id="IPR036038">
    <property type="entry name" value="Aminotransferase-like"/>
</dbReference>
<evidence type="ECO:0000256" key="1">
    <source>
        <dbReference type="ARBA" id="ARBA00009320"/>
    </source>
</evidence>
<dbReference type="Gene3D" id="3.20.10.10">
    <property type="entry name" value="D-amino Acid Aminotransferase, subunit A, domain 2"/>
    <property type="match status" value="1"/>
</dbReference>
<evidence type="ECO:0000313" key="3">
    <source>
        <dbReference type="Proteomes" id="UP001049176"/>
    </source>
</evidence>
<organism evidence="2 3">
    <name type="scientific">Marasmius oreades</name>
    <name type="common">fairy-ring Marasmius</name>
    <dbReference type="NCBI Taxonomy" id="181124"/>
    <lineage>
        <taxon>Eukaryota</taxon>
        <taxon>Fungi</taxon>
        <taxon>Dikarya</taxon>
        <taxon>Basidiomycota</taxon>
        <taxon>Agaricomycotina</taxon>
        <taxon>Agaricomycetes</taxon>
        <taxon>Agaricomycetidae</taxon>
        <taxon>Agaricales</taxon>
        <taxon>Marasmiineae</taxon>
        <taxon>Marasmiaceae</taxon>
        <taxon>Marasmius</taxon>
    </lineage>
</organism>
<dbReference type="InterPro" id="IPR050571">
    <property type="entry name" value="Class-IV_PLP-Dep_Aminotrnsfr"/>
</dbReference>
<dbReference type="Proteomes" id="UP001049176">
    <property type="component" value="Chromosome 1"/>
</dbReference>